<accession>A0A6A4HZF8</accession>
<proteinExistence type="predicted"/>
<reference evidence="1" key="1">
    <citation type="journal article" date="2019" name="Environ. Microbiol.">
        <title>Fungal ecological strategies reflected in gene transcription - a case study of two litter decomposers.</title>
        <authorList>
            <person name="Barbi F."/>
            <person name="Kohler A."/>
            <person name="Barry K."/>
            <person name="Baskaran P."/>
            <person name="Daum C."/>
            <person name="Fauchery L."/>
            <person name="Ihrmark K."/>
            <person name="Kuo A."/>
            <person name="LaButti K."/>
            <person name="Lipzen A."/>
            <person name="Morin E."/>
            <person name="Grigoriev I.V."/>
            <person name="Henrissat B."/>
            <person name="Lindahl B."/>
            <person name="Martin F."/>
        </authorList>
    </citation>
    <scope>NUCLEOTIDE SEQUENCE</scope>
    <source>
        <strain evidence="1">JB14</strain>
    </source>
</reference>
<protein>
    <submittedName>
        <fullName evidence="1">Uncharacterized protein</fullName>
    </submittedName>
</protein>
<name>A0A6A4HZF8_9AGAR</name>
<gene>
    <name evidence="1" type="ORF">BT96DRAFT_956355</name>
</gene>
<dbReference type="Proteomes" id="UP000799118">
    <property type="component" value="Unassembled WGS sequence"/>
</dbReference>
<dbReference type="EMBL" id="ML769438">
    <property type="protein sequence ID" value="KAE9402134.1"/>
    <property type="molecule type" value="Genomic_DNA"/>
</dbReference>
<organism evidence="1 2">
    <name type="scientific">Gymnopus androsaceus JB14</name>
    <dbReference type="NCBI Taxonomy" id="1447944"/>
    <lineage>
        <taxon>Eukaryota</taxon>
        <taxon>Fungi</taxon>
        <taxon>Dikarya</taxon>
        <taxon>Basidiomycota</taxon>
        <taxon>Agaricomycotina</taxon>
        <taxon>Agaricomycetes</taxon>
        <taxon>Agaricomycetidae</taxon>
        <taxon>Agaricales</taxon>
        <taxon>Marasmiineae</taxon>
        <taxon>Omphalotaceae</taxon>
        <taxon>Gymnopus</taxon>
    </lineage>
</organism>
<dbReference type="OrthoDB" id="2408877at2759"/>
<evidence type="ECO:0000313" key="1">
    <source>
        <dbReference type="EMBL" id="KAE9402134.1"/>
    </source>
</evidence>
<sequence>MLDLIKTTRYLNPQISATKCGQLDLLVDYAADPLLHGGFIDMARVSPFMFQAYLFLIGNYLVFFNGSNNSQAPVEGQLAEKEQEKEWIDQDLGFCALWKEGYIMYNGTTIVLYERPMRDGTSYYTRKSNYGLNSQDLASKQINMFFLSQTTNEW</sequence>
<keyword evidence="2" id="KW-1185">Reference proteome</keyword>
<evidence type="ECO:0000313" key="2">
    <source>
        <dbReference type="Proteomes" id="UP000799118"/>
    </source>
</evidence>
<dbReference type="AlphaFoldDB" id="A0A6A4HZF8"/>